<evidence type="ECO:0000256" key="1">
    <source>
        <dbReference type="ARBA" id="ARBA00037999"/>
    </source>
</evidence>
<evidence type="ECO:0000313" key="3">
    <source>
        <dbReference type="EMBL" id="QUS42346.1"/>
    </source>
</evidence>
<proteinExistence type="inferred from homology"/>
<dbReference type="GO" id="GO:0008483">
    <property type="term" value="F:transaminase activity"/>
    <property type="evidence" value="ECO:0007669"/>
    <property type="project" value="UniProtKB-KW"/>
</dbReference>
<dbReference type="Gene3D" id="3.40.640.10">
    <property type="entry name" value="Type I PLP-dependent aspartate aminotransferase-like (Major domain)"/>
    <property type="match status" value="1"/>
</dbReference>
<dbReference type="EC" id="2.6.1.92" evidence="3"/>
<dbReference type="CDD" id="cd00616">
    <property type="entry name" value="AHBA_syn"/>
    <property type="match status" value="1"/>
</dbReference>
<dbReference type="NCBIfam" id="TIGR03588">
    <property type="entry name" value="PseC"/>
    <property type="match status" value="1"/>
</dbReference>
<evidence type="ECO:0000256" key="2">
    <source>
        <dbReference type="RuleBase" id="RU004508"/>
    </source>
</evidence>
<keyword evidence="4" id="KW-1185">Reference proteome</keyword>
<dbReference type="InterPro" id="IPR015424">
    <property type="entry name" value="PyrdxlP-dep_Trfase"/>
</dbReference>
<keyword evidence="3" id="KW-0808">Transferase</keyword>
<dbReference type="SUPFAM" id="SSF53383">
    <property type="entry name" value="PLP-dependent transferases"/>
    <property type="match status" value="1"/>
</dbReference>
<dbReference type="PIRSF" id="PIRSF000390">
    <property type="entry name" value="PLP_StrS"/>
    <property type="match status" value="1"/>
</dbReference>
<dbReference type="InterPro" id="IPR015422">
    <property type="entry name" value="PyrdxlP-dep_Trfase_small"/>
</dbReference>
<accession>A0ABX8AF00</accession>
<dbReference type="Gene3D" id="3.90.1150.10">
    <property type="entry name" value="Aspartate Aminotransferase, domain 1"/>
    <property type="match status" value="1"/>
</dbReference>
<reference evidence="3 4" key="1">
    <citation type="submission" date="2019-02" db="EMBL/GenBank/DDBJ databases">
        <title>Emended description of the genus Rhodopseudomonas and description of Rhodopseudomonas albus sp. nov., a non-phototrophic, heavy-metal-tolerant bacterium isolated from garden soil.</title>
        <authorList>
            <person name="Bao Z."/>
            <person name="Cao W.W."/>
            <person name="Sato Y."/>
            <person name="Nishizawa T."/>
            <person name="Zhao J."/>
            <person name="Guo Y."/>
            <person name="Ohta H."/>
        </authorList>
    </citation>
    <scope>NUCLEOTIDE SEQUENCE [LARGE SCALE GENOMIC DNA]</scope>
    <source>
        <strain evidence="3 4">SK50-23</strain>
    </source>
</reference>
<dbReference type="Proteomes" id="UP000682843">
    <property type="component" value="Chromosome"/>
</dbReference>
<dbReference type="InterPro" id="IPR000653">
    <property type="entry name" value="DegT/StrS_aminotransferase"/>
</dbReference>
<evidence type="ECO:0000313" key="4">
    <source>
        <dbReference type="Proteomes" id="UP000682843"/>
    </source>
</evidence>
<name>A0ABX8AF00_9BRAD</name>
<keyword evidence="3" id="KW-0032">Aminotransferase</keyword>
<dbReference type="EMBL" id="CP036498">
    <property type="protein sequence ID" value="QUS42346.1"/>
    <property type="molecule type" value="Genomic_DNA"/>
</dbReference>
<dbReference type="InterPro" id="IPR020026">
    <property type="entry name" value="PseC"/>
</dbReference>
<organism evidence="3 4">
    <name type="scientific">Tardiphaga alba</name>
    <dbReference type="NCBI Taxonomy" id="340268"/>
    <lineage>
        <taxon>Bacteria</taxon>
        <taxon>Pseudomonadati</taxon>
        <taxon>Pseudomonadota</taxon>
        <taxon>Alphaproteobacteria</taxon>
        <taxon>Hyphomicrobiales</taxon>
        <taxon>Nitrobacteraceae</taxon>
        <taxon>Tardiphaga</taxon>
    </lineage>
</organism>
<dbReference type="Pfam" id="PF01041">
    <property type="entry name" value="DegT_DnrJ_EryC1"/>
    <property type="match status" value="1"/>
</dbReference>
<gene>
    <name evidence="3" type="primary">pseC</name>
    <name evidence="3" type="ORF">RPMA_09880</name>
</gene>
<comment type="similarity">
    <text evidence="1 2">Belongs to the DegT/DnrJ/EryC1 family.</text>
</comment>
<keyword evidence="2" id="KW-0663">Pyridoxal phosphate</keyword>
<sequence>MQQKFLPYGRQLIEDDDIEAVAAVLRGDYLTTGPTVAAFETALAARLDAPFAVACSSATAGLHLAAMALGLDQGDVAIVPANTFLATANAIRYVGADVVFSDVDPDTGLSTATHFEAATKKASGPVKVILPVHFAGQAQGPEEIRKVAERQGAKIIEDACHAIGAEYDRNGVRSKIGACLDSDMAVFSFHPVKTIAMGEGGAVTTRDAGLAEKLSRFRSHGMVRDATRFSQQDMATDTSGGLNTWYYEMSELGFNYRASDIHCALGLSQLRKLDRFVAHRNDLADHYDHLLAPIASVVRPLRRIAGSSPAWHLYVALFDFQAIGKSRAQVMAELQMLGVGTQVHYVPVPHQPYYRALYGNGEYPGAEAYYSRCLSLPMFASMSHDDATHVVDSIVRVLNS</sequence>
<dbReference type="InterPro" id="IPR015421">
    <property type="entry name" value="PyrdxlP-dep_Trfase_major"/>
</dbReference>
<dbReference type="RefSeq" id="WP_211913594.1">
    <property type="nucleotide sequence ID" value="NZ_CP036498.1"/>
</dbReference>
<protein>
    <submittedName>
        <fullName evidence="3">UDP-4-amino-4, 6-dideoxy-N-acetyl-beta-L-altrosamine transaminase</fullName>
        <ecNumber evidence="3">2.6.1.92</ecNumber>
    </submittedName>
</protein>
<dbReference type="PANTHER" id="PTHR30244">
    <property type="entry name" value="TRANSAMINASE"/>
    <property type="match status" value="1"/>
</dbReference>
<dbReference type="PANTHER" id="PTHR30244:SF34">
    <property type="entry name" value="DTDP-4-AMINO-4,6-DIDEOXYGALACTOSE TRANSAMINASE"/>
    <property type="match status" value="1"/>
</dbReference>